<proteinExistence type="predicted"/>
<evidence type="ECO:0000313" key="3">
    <source>
        <dbReference type="Proteomes" id="UP000823521"/>
    </source>
</evidence>
<dbReference type="Proteomes" id="UP000823521">
    <property type="component" value="Unassembled WGS sequence"/>
</dbReference>
<dbReference type="SUPFAM" id="SSF55166">
    <property type="entry name" value="Hedgehog/DD-peptidase"/>
    <property type="match status" value="1"/>
</dbReference>
<comment type="caution">
    <text evidence="2">The sequence shown here is derived from an EMBL/GenBank/DDBJ whole genome shotgun (WGS) entry which is preliminary data.</text>
</comment>
<organism evidence="2 3">
    <name type="scientific">Micromonospora echinofusca</name>
    <dbReference type="NCBI Taxonomy" id="47858"/>
    <lineage>
        <taxon>Bacteria</taxon>
        <taxon>Bacillati</taxon>
        <taxon>Actinomycetota</taxon>
        <taxon>Actinomycetes</taxon>
        <taxon>Micromonosporales</taxon>
        <taxon>Micromonosporaceae</taxon>
        <taxon>Micromonospora</taxon>
    </lineage>
</organism>
<dbReference type="Pfam" id="PF18979">
    <property type="entry name" value="DUF5715"/>
    <property type="match status" value="1"/>
</dbReference>
<dbReference type="InterPro" id="IPR043769">
    <property type="entry name" value="DUF5715"/>
</dbReference>
<sequence length="319" mass="34994">MRGTGSGPWRAQVPPLTGPHLAPARRPAVPGPDLDAYRAAVADLLTEIPDLTHGGAEEVLTARLAEPAIAAVLAATGQGVTGARETLLLEIARYRPNDRSSARDLTALVRIYLLSRIEIMWWGDEPAYLTDAQVLDGPGLVDLDRLRRQGLLRFRYRRQATSLFGRGLRAAQRRLAPERTPRTAGLRFARTRPEMIALLSQIAHEFALAAPPGTPPLWVTSLARSMEHQHRLRRLGYAAVLPSAHCVGYAADIEMDWYRRFGAHEALATLLLGRQDAGEINVIDEGQAWHVCVAPAALPRLRRAFDLEMGEVPTCAVSP</sequence>
<name>A0ABS3VY71_MICEH</name>
<accession>A0ABS3VY71</accession>
<dbReference type="InterPro" id="IPR009045">
    <property type="entry name" value="Zn_M74/Hedgehog-like"/>
</dbReference>
<feature type="region of interest" description="Disordered" evidence="1">
    <location>
        <begin position="1"/>
        <end position="29"/>
    </location>
</feature>
<dbReference type="RefSeq" id="WP_208816416.1">
    <property type="nucleotide sequence ID" value="NZ_WVUH01000303.1"/>
</dbReference>
<gene>
    <name evidence="2" type="ORF">GSF22_26190</name>
</gene>
<evidence type="ECO:0000256" key="1">
    <source>
        <dbReference type="SAM" id="MobiDB-lite"/>
    </source>
</evidence>
<reference evidence="2 3" key="1">
    <citation type="submission" date="2019-12" db="EMBL/GenBank/DDBJ databases">
        <title>Whole genome sequencing of endophytic Actinobacterium Micromonospora sp. MPMI6T.</title>
        <authorList>
            <person name="Evv R."/>
            <person name="Podile A.R."/>
        </authorList>
    </citation>
    <scope>NUCLEOTIDE SEQUENCE [LARGE SCALE GENOMIC DNA]</scope>
    <source>
        <strain evidence="2 3">MPMI6</strain>
    </source>
</reference>
<protein>
    <submittedName>
        <fullName evidence="2">Uncharacterized protein</fullName>
    </submittedName>
</protein>
<dbReference type="EMBL" id="WVUH01000303">
    <property type="protein sequence ID" value="MBO4209453.1"/>
    <property type="molecule type" value="Genomic_DNA"/>
</dbReference>
<evidence type="ECO:0000313" key="2">
    <source>
        <dbReference type="EMBL" id="MBO4209453.1"/>
    </source>
</evidence>
<keyword evidence="3" id="KW-1185">Reference proteome</keyword>